<dbReference type="PANTHER" id="PTHR24340:SF32">
    <property type="entry name" value="HOMEOBOX PROTEIN NKX-2.3"/>
    <property type="match status" value="1"/>
</dbReference>
<comment type="caution">
    <text evidence="6">The sequence shown here is derived from an EMBL/GenBank/DDBJ whole genome shotgun (WGS) entry which is preliminary data.</text>
</comment>
<keyword evidence="2 3" id="KW-0539">Nucleus</keyword>
<gene>
    <name evidence="6" type="ORF">PHET_04749</name>
</gene>
<keyword evidence="2 3" id="KW-0238">DNA-binding</keyword>
<feature type="compositionally biased region" description="Polar residues" evidence="4">
    <location>
        <begin position="221"/>
        <end position="234"/>
    </location>
</feature>
<dbReference type="InterPro" id="IPR001356">
    <property type="entry name" value="HD"/>
</dbReference>
<accession>A0A8J4SYC9</accession>
<feature type="DNA-binding region" description="Homeobox" evidence="2">
    <location>
        <begin position="259"/>
        <end position="332"/>
    </location>
</feature>
<dbReference type="Gene3D" id="1.10.10.60">
    <property type="entry name" value="Homeodomain-like"/>
    <property type="match status" value="1"/>
</dbReference>
<reference evidence="6" key="1">
    <citation type="submission" date="2019-05" db="EMBL/GenBank/DDBJ databases">
        <title>Annotation for the trematode Paragonimus heterotremus.</title>
        <authorList>
            <person name="Choi Y.-J."/>
        </authorList>
    </citation>
    <scope>NUCLEOTIDE SEQUENCE</scope>
    <source>
        <strain evidence="6">LC</strain>
    </source>
</reference>
<dbReference type="InterPro" id="IPR009057">
    <property type="entry name" value="Homeodomain-like_sf"/>
</dbReference>
<sequence length="711" mass="79918">MHNTCVDSSRWLVGHSELSDIPKTVTSGYIASLIASTATDPSPVTLCISNPSEPSALKDSKHLNLYGNGERLSQPGSIVTPKQEDRSQSDVHRLSSGTFFPSIIKMDKRQDEAFTLDNESIRDEYKYNTSDGLPQFIRHKSTSDGDTSTQRERENYNRSNATQVNSISAEPADESRIGPEDDDDDDELAEVCFRHTLVPAPVRYTDRRDDFGYPVPYPQPFDTQVTGTNLQPTSRPCEGDRMVNRHPGGDFLLIRQRSRRKPRILFSQAQIYELENRFKHQRYLSAQEREQLANSLKMSSQQVSGLIRSLVYKKLCVKIWFQNRRYKVKRQAQDKSIEQATALQHTLRTYSLTQPREQAEYYLTKNLFLPDKKPVSSVPARPLFYPSTATSQNTLDKDGTKTSQVHDSAQLLANSTSEILEESCWGSNRSMHFRDKYSSLFADQWPFGNLSGLPLTGNPQMHSAVRHSGTHPGSDRNPGLVFGSTYATSPAALQLSKWHHTDPNLVGASTVNNYSSAITSNASYTFHNLHYAPKHEDYFSSADLPNNFMNYLAITKLNSTCSEPSATDKPRSGLASPTMECENPTTADALHISEVDQVPNSINHVSDAVKHPYTEGFHPTYLCKTLESDEMQSCDLFRKTEDYVSCPVYPPFGGHPDATGNHIHYGTGSTYSSWTGQMNYTRTALDDWRRALQQTSSSRYSPLHLTQDSLT</sequence>
<feature type="region of interest" description="Disordered" evidence="4">
    <location>
        <begin position="70"/>
        <end position="92"/>
    </location>
</feature>
<dbReference type="GO" id="GO:0000978">
    <property type="term" value="F:RNA polymerase II cis-regulatory region sequence-specific DNA binding"/>
    <property type="evidence" value="ECO:0007669"/>
    <property type="project" value="TreeGrafter"/>
</dbReference>
<dbReference type="GO" id="GO:0000981">
    <property type="term" value="F:DNA-binding transcription factor activity, RNA polymerase II-specific"/>
    <property type="evidence" value="ECO:0007669"/>
    <property type="project" value="TreeGrafter"/>
</dbReference>
<dbReference type="PROSITE" id="PS50071">
    <property type="entry name" value="HOMEOBOX_2"/>
    <property type="match status" value="1"/>
</dbReference>
<feature type="compositionally biased region" description="Polar residues" evidence="4">
    <location>
        <begin position="157"/>
        <end position="168"/>
    </location>
</feature>
<dbReference type="SUPFAM" id="SSF46689">
    <property type="entry name" value="Homeodomain-like"/>
    <property type="match status" value="1"/>
</dbReference>
<keyword evidence="7" id="KW-1185">Reference proteome</keyword>
<evidence type="ECO:0000256" key="4">
    <source>
        <dbReference type="SAM" id="MobiDB-lite"/>
    </source>
</evidence>
<protein>
    <recommendedName>
        <fullName evidence="5">Homeobox domain-containing protein</fullName>
    </recommendedName>
</protein>
<organism evidence="6 7">
    <name type="scientific">Paragonimus heterotremus</name>
    <dbReference type="NCBI Taxonomy" id="100268"/>
    <lineage>
        <taxon>Eukaryota</taxon>
        <taxon>Metazoa</taxon>
        <taxon>Spiralia</taxon>
        <taxon>Lophotrochozoa</taxon>
        <taxon>Platyhelminthes</taxon>
        <taxon>Trematoda</taxon>
        <taxon>Digenea</taxon>
        <taxon>Plagiorchiida</taxon>
        <taxon>Troglotremata</taxon>
        <taxon>Troglotrematidae</taxon>
        <taxon>Paragonimus</taxon>
    </lineage>
</organism>
<dbReference type="PANTHER" id="PTHR24340">
    <property type="entry name" value="HOMEOBOX PROTEIN NKX"/>
    <property type="match status" value="1"/>
</dbReference>
<evidence type="ECO:0000256" key="3">
    <source>
        <dbReference type="RuleBase" id="RU000682"/>
    </source>
</evidence>
<dbReference type="SMART" id="SM00389">
    <property type="entry name" value="HOX"/>
    <property type="match status" value="1"/>
</dbReference>
<name>A0A8J4SYC9_9TREM</name>
<dbReference type="GO" id="GO:0030154">
    <property type="term" value="P:cell differentiation"/>
    <property type="evidence" value="ECO:0007669"/>
    <property type="project" value="TreeGrafter"/>
</dbReference>
<evidence type="ECO:0000259" key="5">
    <source>
        <dbReference type="PROSITE" id="PS50071"/>
    </source>
</evidence>
<dbReference type="AlphaFoldDB" id="A0A8J4SYC9"/>
<dbReference type="EMBL" id="LUCH01002402">
    <property type="protein sequence ID" value="KAF5401546.1"/>
    <property type="molecule type" value="Genomic_DNA"/>
</dbReference>
<evidence type="ECO:0000256" key="2">
    <source>
        <dbReference type="PROSITE-ProRule" id="PRU00108"/>
    </source>
</evidence>
<evidence type="ECO:0000313" key="7">
    <source>
        <dbReference type="Proteomes" id="UP000748531"/>
    </source>
</evidence>
<evidence type="ECO:0000313" key="6">
    <source>
        <dbReference type="EMBL" id="KAF5401546.1"/>
    </source>
</evidence>
<proteinExistence type="predicted"/>
<dbReference type="OrthoDB" id="3137333at2759"/>
<feature type="compositionally biased region" description="Basic and acidic residues" evidence="4">
    <location>
        <begin position="82"/>
        <end position="92"/>
    </location>
</feature>
<feature type="region of interest" description="Disordered" evidence="4">
    <location>
        <begin position="131"/>
        <end position="185"/>
    </location>
</feature>
<evidence type="ECO:0000256" key="1">
    <source>
        <dbReference type="ARBA" id="ARBA00004123"/>
    </source>
</evidence>
<keyword evidence="2 3" id="KW-0371">Homeobox</keyword>
<feature type="domain" description="Homeobox" evidence="5">
    <location>
        <begin position="257"/>
        <end position="331"/>
    </location>
</feature>
<dbReference type="Pfam" id="PF00046">
    <property type="entry name" value="Homeodomain"/>
    <property type="match status" value="1"/>
</dbReference>
<feature type="region of interest" description="Disordered" evidence="4">
    <location>
        <begin position="218"/>
        <end position="242"/>
    </location>
</feature>
<dbReference type="GO" id="GO:0005634">
    <property type="term" value="C:nucleus"/>
    <property type="evidence" value="ECO:0007669"/>
    <property type="project" value="UniProtKB-SubCell"/>
</dbReference>
<dbReference type="CDD" id="cd00086">
    <property type="entry name" value="homeodomain"/>
    <property type="match status" value="1"/>
</dbReference>
<dbReference type="Proteomes" id="UP000748531">
    <property type="component" value="Unassembled WGS sequence"/>
</dbReference>
<dbReference type="InterPro" id="IPR050394">
    <property type="entry name" value="Homeobox_NK-like"/>
</dbReference>
<comment type="subcellular location">
    <subcellularLocation>
        <location evidence="1 2 3">Nucleus</location>
    </subcellularLocation>
</comment>